<reference evidence="3" key="2">
    <citation type="submission" date="2015-01" db="EMBL/GenBank/DDBJ databases">
        <title>Evolutionary Origins and Diversification of the Mycorrhizal Mutualists.</title>
        <authorList>
            <consortium name="DOE Joint Genome Institute"/>
            <consortium name="Mycorrhizal Genomics Consortium"/>
            <person name="Kohler A."/>
            <person name="Kuo A."/>
            <person name="Nagy L.G."/>
            <person name="Floudas D."/>
            <person name="Copeland A."/>
            <person name="Barry K.W."/>
            <person name="Cichocki N."/>
            <person name="Veneault-Fourrey C."/>
            <person name="LaButti K."/>
            <person name="Lindquist E.A."/>
            <person name="Lipzen A."/>
            <person name="Lundell T."/>
            <person name="Morin E."/>
            <person name="Murat C."/>
            <person name="Riley R."/>
            <person name="Ohm R."/>
            <person name="Sun H."/>
            <person name="Tunlid A."/>
            <person name="Henrissat B."/>
            <person name="Grigoriev I.V."/>
            <person name="Hibbett D.S."/>
            <person name="Martin F."/>
        </authorList>
    </citation>
    <scope>NUCLEOTIDE SEQUENCE [LARGE SCALE GENOMIC DNA]</scope>
    <source>
        <strain evidence="3">ATCC 200175</strain>
    </source>
</reference>
<feature type="compositionally biased region" description="Acidic residues" evidence="1">
    <location>
        <begin position="38"/>
        <end position="49"/>
    </location>
</feature>
<name>A0A0C9U8K0_PAXIN</name>
<feature type="compositionally biased region" description="Basic and acidic residues" evidence="1">
    <location>
        <begin position="69"/>
        <end position="120"/>
    </location>
</feature>
<evidence type="ECO:0000313" key="3">
    <source>
        <dbReference type="Proteomes" id="UP000053647"/>
    </source>
</evidence>
<accession>A0A0C9U8K0</accession>
<sequence length="120" mass="13170">MCADALHDPGSQTDTPDSVPPSVQLEGEKIRSLSLYVEADDINETDDDKVEVNHKTQKLPQDPVGTQDGNERCPDGPTEPPDKEEGGRRENSKLRVEGRGSEEVETSKSTAEHVEKRESS</sequence>
<gene>
    <name evidence="2" type="ORF">PAXINDRAFT_11292</name>
</gene>
<dbReference type="Proteomes" id="UP000053647">
    <property type="component" value="Unassembled WGS sequence"/>
</dbReference>
<organism evidence="2 3">
    <name type="scientific">Paxillus involutus ATCC 200175</name>
    <dbReference type="NCBI Taxonomy" id="664439"/>
    <lineage>
        <taxon>Eukaryota</taxon>
        <taxon>Fungi</taxon>
        <taxon>Dikarya</taxon>
        <taxon>Basidiomycota</taxon>
        <taxon>Agaricomycotina</taxon>
        <taxon>Agaricomycetes</taxon>
        <taxon>Agaricomycetidae</taxon>
        <taxon>Boletales</taxon>
        <taxon>Paxilineae</taxon>
        <taxon>Paxillaceae</taxon>
        <taxon>Paxillus</taxon>
    </lineage>
</organism>
<dbReference type="OrthoDB" id="2705420at2759"/>
<evidence type="ECO:0000256" key="1">
    <source>
        <dbReference type="SAM" id="MobiDB-lite"/>
    </source>
</evidence>
<keyword evidence="3" id="KW-1185">Reference proteome</keyword>
<dbReference type="AlphaFoldDB" id="A0A0C9U8K0"/>
<reference evidence="2 3" key="1">
    <citation type="submission" date="2014-06" db="EMBL/GenBank/DDBJ databases">
        <authorList>
            <consortium name="DOE Joint Genome Institute"/>
            <person name="Kuo A."/>
            <person name="Kohler A."/>
            <person name="Nagy L.G."/>
            <person name="Floudas D."/>
            <person name="Copeland A."/>
            <person name="Barry K.W."/>
            <person name="Cichocki N."/>
            <person name="Veneault-Fourrey C."/>
            <person name="LaButti K."/>
            <person name="Lindquist E.A."/>
            <person name="Lipzen A."/>
            <person name="Lundell T."/>
            <person name="Morin E."/>
            <person name="Murat C."/>
            <person name="Sun H."/>
            <person name="Tunlid A."/>
            <person name="Henrissat B."/>
            <person name="Grigoriev I.V."/>
            <person name="Hibbett D.S."/>
            <person name="Martin F."/>
            <person name="Nordberg H.P."/>
            <person name="Cantor M.N."/>
            <person name="Hua S.X."/>
        </authorList>
    </citation>
    <scope>NUCLEOTIDE SEQUENCE [LARGE SCALE GENOMIC DNA]</scope>
    <source>
        <strain evidence="2 3">ATCC 200175</strain>
    </source>
</reference>
<proteinExistence type="predicted"/>
<dbReference type="EMBL" id="KN819335">
    <property type="protein sequence ID" value="KIJ15692.1"/>
    <property type="molecule type" value="Genomic_DNA"/>
</dbReference>
<protein>
    <submittedName>
        <fullName evidence="2">Uncharacterized protein</fullName>
    </submittedName>
</protein>
<dbReference type="HOGENOM" id="CLU_2050351_0_0_1"/>
<evidence type="ECO:0000313" key="2">
    <source>
        <dbReference type="EMBL" id="KIJ15692.1"/>
    </source>
</evidence>
<feature type="region of interest" description="Disordered" evidence="1">
    <location>
        <begin position="1"/>
        <end position="120"/>
    </location>
</feature>